<feature type="non-terminal residue" evidence="1">
    <location>
        <position position="1"/>
    </location>
</feature>
<dbReference type="EMBL" id="CAJVQB010016675">
    <property type="protein sequence ID" value="CAG8781004.1"/>
    <property type="molecule type" value="Genomic_DNA"/>
</dbReference>
<reference evidence="1 2" key="1">
    <citation type="submission" date="2021-06" db="EMBL/GenBank/DDBJ databases">
        <authorList>
            <person name="Kallberg Y."/>
            <person name="Tangrot J."/>
            <person name="Rosling A."/>
        </authorList>
    </citation>
    <scope>NUCLEOTIDE SEQUENCE [LARGE SCALE GENOMIC DNA]</scope>
    <source>
        <strain evidence="1 2">120-4 pot B 10/14</strain>
    </source>
</reference>
<proteinExistence type="predicted"/>
<organism evidence="1 2">
    <name type="scientific">Gigaspora margarita</name>
    <dbReference type="NCBI Taxonomy" id="4874"/>
    <lineage>
        <taxon>Eukaryota</taxon>
        <taxon>Fungi</taxon>
        <taxon>Fungi incertae sedis</taxon>
        <taxon>Mucoromycota</taxon>
        <taxon>Glomeromycotina</taxon>
        <taxon>Glomeromycetes</taxon>
        <taxon>Diversisporales</taxon>
        <taxon>Gigasporaceae</taxon>
        <taxon>Gigaspora</taxon>
    </lineage>
</organism>
<evidence type="ECO:0000313" key="2">
    <source>
        <dbReference type="Proteomes" id="UP000789901"/>
    </source>
</evidence>
<accession>A0ABN7VLX5</accession>
<keyword evidence="2" id="KW-1185">Reference proteome</keyword>
<name>A0ABN7VLX5_GIGMA</name>
<evidence type="ECO:0000313" key="1">
    <source>
        <dbReference type="EMBL" id="CAG8781004.1"/>
    </source>
</evidence>
<sequence length="321" mass="36887">HPDIMVFCLVLDEVLVKEKLFVVDITKNISTILRLKSAIKKEKEPDLDHFASNTLKILDNVFCTVDIKQDLGGIKLFLANGIPKNFYKQQPPLVKIIHIIIQVPATDGLGGTMLSYFTDHKTFKDISFNNSYISYKSKVVFSLVKDLIKKKIILVREPPYSGKTSLAQLMEYYLINSSEYYSRQCQQVLSILVLDKGCLQEITNIYIIAYGYYSANSARLSTPVEILPSKCKSLLDIVFNYEELKEYNWNANIRENRFLSCDMDAVFGYDGYIDFYIDGIDWAIKLLRDSKHMAEHSNRFEPTGEYKKIAKYTKSVAIIDI</sequence>
<comment type="caution">
    <text evidence="1">The sequence shown here is derived from an EMBL/GenBank/DDBJ whole genome shotgun (WGS) entry which is preliminary data.</text>
</comment>
<protein>
    <submittedName>
        <fullName evidence="1">15004_t:CDS:1</fullName>
    </submittedName>
</protein>
<dbReference type="Proteomes" id="UP000789901">
    <property type="component" value="Unassembled WGS sequence"/>
</dbReference>
<gene>
    <name evidence="1" type="ORF">GMARGA_LOCUS19729</name>
</gene>